<proteinExistence type="inferred from homology"/>
<dbReference type="Pfam" id="PF11768">
    <property type="entry name" value="Frtz"/>
    <property type="match status" value="1"/>
</dbReference>
<comment type="similarity">
    <text evidence="3">Belongs to the WD repeat fritz family.</text>
</comment>
<feature type="compositionally biased region" description="Low complexity" evidence="13">
    <location>
        <begin position="593"/>
        <end position="605"/>
    </location>
</feature>
<keyword evidence="8" id="KW-0970">Cilium biogenesis/degradation</keyword>
<evidence type="ECO:0000256" key="1">
    <source>
        <dbReference type="ARBA" id="ARBA00004236"/>
    </source>
</evidence>
<evidence type="ECO:0000256" key="10">
    <source>
        <dbReference type="ARBA" id="ARBA00023136"/>
    </source>
</evidence>
<comment type="subcellular location">
    <subcellularLocation>
        <location evidence="1">Cell membrane</location>
    </subcellularLocation>
    <subcellularLocation>
        <location evidence="2">Cytoplasm</location>
        <location evidence="2">Cytoskeleton</location>
        <location evidence="2">Cilium axoneme</location>
    </subcellularLocation>
</comment>
<dbReference type="AlphaFoldDB" id="A0AAJ6YIK6"/>
<evidence type="ECO:0000256" key="4">
    <source>
        <dbReference type="ARBA" id="ARBA00022475"/>
    </source>
</evidence>
<dbReference type="GO" id="GO:0007399">
    <property type="term" value="P:nervous system development"/>
    <property type="evidence" value="ECO:0007669"/>
    <property type="project" value="TreeGrafter"/>
</dbReference>
<organism evidence="14 15">
    <name type="scientific">Ceratosolen solmsi marchali</name>
    <dbReference type="NCBI Taxonomy" id="326594"/>
    <lineage>
        <taxon>Eukaryota</taxon>
        <taxon>Metazoa</taxon>
        <taxon>Ecdysozoa</taxon>
        <taxon>Arthropoda</taxon>
        <taxon>Hexapoda</taxon>
        <taxon>Insecta</taxon>
        <taxon>Pterygota</taxon>
        <taxon>Neoptera</taxon>
        <taxon>Endopterygota</taxon>
        <taxon>Hymenoptera</taxon>
        <taxon>Apocrita</taxon>
        <taxon>Proctotrupomorpha</taxon>
        <taxon>Chalcidoidea</taxon>
        <taxon>Agaonidae</taxon>
        <taxon>Agaoninae</taxon>
        <taxon>Ceratosolen</taxon>
    </lineage>
</organism>
<dbReference type="GO" id="GO:0045184">
    <property type="term" value="P:establishment of protein localization"/>
    <property type="evidence" value="ECO:0007669"/>
    <property type="project" value="TreeGrafter"/>
</dbReference>
<keyword evidence="11" id="KW-0206">Cytoskeleton</keyword>
<keyword evidence="6" id="KW-0853">WD repeat</keyword>
<dbReference type="GeneID" id="105362895"/>
<keyword evidence="14" id="KW-1185">Reference proteome</keyword>
<evidence type="ECO:0000256" key="12">
    <source>
        <dbReference type="ARBA" id="ARBA00023273"/>
    </source>
</evidence>
<gene>
    <name evidence="15" type="primary">LOC105362895</name>
</gene>
<evidence type="ECO:0000256" key="8">
    <source>
        <dbReference type="ARBA" id="ARBA00022794"/>
    </source>
</evidence>
<dbReference type="InterPro" id="IPR036322">
    <property type="entry name" value="WD40_repeat_dom_sf"/>
</dbReference>
<keyword evidence="10" id="KW-0472">Membrane</keyword>
<evidence type="ECO:0000256" key="3">
    <source>
        <dbReference type="ARBA" id="ARBA00006059"/>
    </source>
</evidence>
<evidence type="ECO:0000256" key="11">
    <source>
        <dbReference type="ARBA" id="ARBA00023212"/>
    </source>
</evidence>
<feature type="compositionally biased region" description="Low complexity" evidence="13">
    <location>
        <begin position="899"/>
        <end position="915"/>
    </location>
</feature>
<protein>
    <submittedName>
        <fullName evidence="15">WD repeat-containing and planar cell polarity effector protein fritz</fullName>
    </submittedName>
</protein>
<evidence type="ECO:0000313" key="14">
    <source>
        <dbReference type="Proteomes" id="UP000695007"/>
    </source>
</evidence>
<evidence type="ECO:0000256" key="2">
    <source>
        <dbReference type="ARBA" id="ARBA00004430"/>
    </source>
</evidence>
<keyword evidence="9" id="KW-0969">Cilium</keyword>
<dbReference type="Gene3D" id="2.130.10.10">
    <property type="entry name" value="YVTN repeat-like/Quinoprotein amine dehydrogenase"/>
    <property type="match status" value="1"/>
</dbReference>
<accession>A0AAJ6YIK6</accession>
<dbReference type="CTD" id="33349"/>
<dbReference type="SUPFAM" id="SSF50978">
    <property type="entry name" value="WD40 repeat-like"/>
    <property type="match status" value="1"/>
</dbReference>
<evidence type="ECO:0000256" key="13">
    <source>
        <dbReference type="SAM" id="MobiDB-lite"/>
    </source>
</evidence>
<dbReference type="KEGG" id="csol:105362895"/>
<dbReference type="Proteomes" id="UP000695007">
    <property type="component" value="Unplaced"/>
</dbReference>
<feature type="region of interest" description="Disordered" evidence="13">
    <location>
        <begin position="887"/>
        <end position="927"/>
    </location>
</feature>
<evidence type="ECO:0000256" key="9">
    <source>
        <dbReference type="ARBA" id="ARBA00023069"/>
    </source>
</evidence>
<feature type="region of interest" description="Disordered" evidence="13">
    <location>
        <begin position="593"/>
        <end position="648"/>
    </location>
</feature>
<keyword evidence="7" id="KW-0677">Repeat</keyword>
<sequence>MFVLLGELNFWTFDNDVNIKEIDFGTYSYHDKKIDNIYEEGKRSYAQKRGMVCVPQNKKGNKMKDSIKYLEEQLKEHSTIYCQWFDYCTMQIMLSSGLLIYAQVDLRSGDIQKIIFDKYLVGKLSERLSDVIITKNYLICTYNDSQVTLVNFFKSKKNIFDKISSLDPKVSTFDLCGPSGRRLEKKIHHNKTEDLILIWWKSTMNEVYPWSPTVKEHDRANVHLYRLTGTKLELLCYLWTEFDPLCILFNTNYDNIIHSLEQKVSRKGEVTVEWRTYEVSQNDKLQRIAVVSVPLPTHTSCVRFSPNQEMLLLCCIDGSIIIHDQIKGTNNTAKTAFIPTLACWHSDGNVFAVGNERGQVQHFDIALTCVKSQMLSEDIAPSNIIDLSSYFKVQPALIRLEWNKKSEPNAFVDYYNHGDSLFFLLFEKGPVAIIKIIEGKNFSGDVLIQRYLAVSQVQQATSLLLTMNWDLNPHVCMHSLNQIINYLFKLPLTPERENLIQSALGSFHVPVKPMSQSVINEYGDEVRDLTRRFFHHLLRHRLFEKAFRLAIDLNDHDLFMDIHFYAIVLKDTEMAIAAKEKADEIISICTSCSSSHSTCSRPSCSLCSDSGSDKDESYTEDTESEESPKNEKVHIKRSSKHKYSKNLHSQAPPLPILYPPIHNSEFISTPSNEAIDKTENNTMSTSFNVPNSASYNCSVPNFITNSLLTSVPFNSSYSQSIRSYDNLISPFQNLSLMNQLTPSIAQSSLNSMSLENITNSYQMGNFMSNSLTNAFEPKSIEATSSLTLFSTDNTNSNVMTTSFSNHLSNADSTLHNDTYLAAEFDNNDKKPNGLTVVNSVKTNPSTLLSNPLTPIQSDNALVTVNPVPSTCIDPPLSLFNSGSNLMSTSFNNPEDPNDDANSNSCDSSANSSSASKQKHSLINIPPPPPSITNSLANYIHNLPKKNYVLSRSAAGLTDVDSQLLKLQNIKPLHAIPNLLQQQNSVSNILQNHHRNNNFQSTHKYRLDYDLDYIPFHNSCDNLNILHSNTSHIKTNSYSIPSKSYDSKHHFKLPFSQTSTNININKDHRLSSNVPPLPIINSSNDKSFTPSITSADISTIAEKPKVKFSDTVTHILVPNSGPTYRPLPKRTGTQIHPMDSKRELAESLPLCLGNDDYLKNFQPLSKECEKAKESSKAEETAKIKVVHFGLL</sequence>
<evidence type="ECO:0000256" key="6">
    <source>
        <dbReference type="ARBA" id="ARBA00022574"/>
    </source>
</evidence>
<dbReference type="GO" id="GO:0044782">
    <property type="term" value="P:cilium organization"/>
    <property type="evidence" value="ECO:0007669"/>
    <property type="project" value="TreeGrafter"/>
</dbReference>
<dbReference type="RefSeq" id="XP_011498729.1">
    <property type="nucleotide sequence ID" value="XM_011500427.1"/>
</dbReference>
<name>A0AAJ6YIK6_9HYME</name>
<keyword evidence="5" id="KW-0963">Cytoplasm</keyword>
<reference evidence="15" key="1">
    <citation type="submission" date="2025-08" db="UniProtKB">
        <authorList>
            <consortium name="RefSeq"/>
        </authorList>
    </citation>
    <scope>IDENTIFICATION</scope>
</reference>
<keyword evidence="4" id="KW-1003">Cell membrane</keyword>
<evidence type="ECO:0000313" key="15">
    <source>
        <dbReference type="RefSeq" id="XP_011498729.1"/>
    </source>
</evidence>
<dbReference type="GO" id="GO:0005886">
    <property type="term" value="C:plasma membrane"/>
    <property type="evidence" value="ECO:0007669"/>
    <property type="project" value="UniProtKB-SubCell"/>
</dbReference>
<dbReference type="GO" id="GO:0097541">
    <property type="term" value="C:axonemal basal plate"/>
    <property type="evidence" value="ECO:0007669"/>
    <property type="project" value="TreeGrafter"/>
</dbReference>
<dbReference type="InterPro" id="IPR024511">
    <property type="entry name" value="Frtz"/>
</dbReference>
<keyword evidence="12" id="KW-0966">Cell projection</keyword>
<dbReference type="PANTHER" id="PTHR13667">
    <property type="entry name" value="HOMOLOC-13"/>
    <property type="match status" value="1"/>
</dbReference>
<evidence type="ECO:0000256" key="5">
    <source>
        <dbReference type="ARBA" id="ARBA00022490"/>
    </source>
</evidence>
<dbReference type="PANTHER" id="PTHR13667:SF5">
    <property type="entry name" value="WD REPEAT-CONTAINING AND PLANAR CELL POLARITY EFFECTOR PROTEIN FRITZ HOMOLOG"/>
    <property type="match status" value="1"/>
</dbReference>
<evidence type="ECO:0000256" key="7">
    <source>
        <dbReference type="ARBA" id="ARBA00022737"/>
    </source>
</evidence>
<feature type="compositionally biased region" description="Basic residues" evidence="13">
    <location>
        <begin position="634"/>
        <end position="645"/>
    </location>
</feature>
<dbReference type="InterPro" id="IPR015943">
    <property type="entry name" value="WD40/YVTN_repeat-like_dom_sf"/>
</dbReference>